<name>A0ABX9JKX5_9BACT</name>
<gene>
    <name evidence="2" type="ORF">ATI61_12315</name>
</gene>
<reference evidence="2 3" key="1">
    <citation type="submission" date="2018-08" db="EMBL/GenBank/DDBJ databases">
        <title>Genomic Encyclopedia of Archaeal and Bacterial Type Strains, Phase II (KMG-II): from individual species to whole genera.</title>
        <authorList>
            <person name="Goeker M."/>
        </authorList>
    </citation>
    <scope>NUCLEOTIDE SEQUENCE [LARGE SCALE GENOMIC DNA]</scope>
    <source>
        <strain evidence="2 3">DSM 2261</strain>
    </source>
</reference>
<dbReference type="RefSeq" id="WP_047860538.1">
    <property type="nucleotide sequence ID" value="NZ_CP011509.1"/>
</dbReference>
<protein>
    <recommendedName>
        <fullName evidence="1">Immunity protein 52 domain-containing protein</fullName>
    </recommendedName>
</protein>
<feature type="domain" description="Immunity protein 52" evidence="1">
    <location>
        <begin position="3"/>
        <end position="150"/>
    </location>
</feature>
<dbReference type="Proteomes" id="UP000256345">
    <property type="component" value="Unassembled WGS sequence"/>
</dbReference>
<sequence length="152" mass="16990">MRESYSATAFWRPRSESREEWAGRAETFFRLLAECHPSLARWYEEGRSAEEALQLDFVPTREAFTRFFSRSKSRFAEGGFIFQAWTGPVEGTHGVSASVTSAGTATHVSSSASVVFPLEPLGSERLLTRAVVARVMRALAKAWEPDWALARA</sequence>
<evidence type="ECO:0000259" key="1">
    <source>
        <dbReference type="Pfam" id="PF15579"/>
    </source>
</evidence>
<keyword evidence="3" id="KW-1185">Reference proteome</keyword>
<dbReference type="EMBL" id="QUMU01000023">
    <property type="protein sequence ID" value="REG19065.1"/>
    <property type="molecule type" value="Genomic_DNA"/>
</dbReference>
<accession>A0ABX9JKX5</accession>
<proteinExistence type="predicted"/>
<dbReference type="Pfam" id="PF15579">
    <property type="entry name" value="Imm52"/>
    <property type="match status" value="1"/>
</dbReference>
<evidence type="ECO:0000313" key="2">
    <source>
        <dbReference type="EMBL" id="REG19065.1"/>
    </source>
</evidence>
<dbReference type="InterPro" id="IPR028969">
    <property type="entry name" value="Imm52"/>
</dbReference>
<evidence type="ECO:0000313" key="3">
    <source>
        <dbReference type="Proteomes" id="UP000256345"/>
    </source>
</evidence>
<organism evidence="2 3">
    <name type="scientific">Archangium gephyra</name>
    <dbReference type="NCBI Taxonomy" id="48"/>
    <lineage>
        <taxon>Bacteria</taxon>
        <taxon>Pseudomonadati</taxon>
        <taxon>Myxococcota</taxon>
        <taxon>Myxococcia</taxon>
        <taxon>Myxococcales</taxon>
        <taxon>Cystobacterineae</taxon>
        <taxon>Archangiaceae</taxon>
        <taxon>Archangium</taxon>
    </lineage>
</organism>
<comment type="caution">
    <text evidence="2">The sequence shown here is derived from an EMBL/GenBank/DDBJ whole genome shotgun (WGS) entry which is preliminary data.</text>
</comment>